<gene>
    <name evidence="1" type="ORF">GCM10009760_19780</name>
</gene>
<protein>
    <submittedName>
        <fullName evidence="1">Uncharacterized protein</fullName>
    </submittedName>
</protein>
<reference evidence="1 2" key="1">
    <citation type="journal article" date="2019" name="Int. J. Syst. Evol. Microbiol.">
        <title>The Global Catalogue of Microorganisms (GCM) 10K type strain sequencing project: providing services to taxonomists for standard genome sequencing and annotation.</title>
        <authorList>
            <consortium name="The Broad Institute Genomics Platform"/>
            <consortium name="The Broad Institute Genome Sequencing Center for Infectious Disease"/>
            <person name="Wu L."/>
            <person name="Ma J."/>
        </authorList>
    </citation>
    <scope>NUCLEOTIDE SEQUENCE [LARGE SCALE GENOMIC DNA]</scope>
    <source>
        <strain evidence="1 2">JCM 14560</strain>
    </source>
</reference>
<dbReference type="EMBL" id="BAAANT010000008">
    <property type="protein sequence ID" value="GAA2138435.1"/>
    <property type="molecule type" value="Genomic_DNA"/>
</dbReference>
<dbReference type="Proteomes" id="UP001422759">
    <property type="component" value="Unassembled WGS sequence"/>
</dbReference>
<keyword evidence="2" id="KW-1185">Reference proteome</keyword>
<sequence length="49" mass="5560">MPSAYYDVTAPGTVTTVYVPDESRAVARHRVLAQLAEGRRRRAARRWTT</sequence>
<dbReference type="RefSeq" id="WP_344462978.1">
    <property type="nucleotide sequence ID" value="NZ_BAAANT010000008.1"/>
</dbReference>
<proteinExistence type="predicted"/>
<evidence type="ECO:0000313" key="2">
    <source>
        <dbReference type="Proteomes" id="UP001422759"/>
    </source>
</evidence>
<accession>A0ABN2Z8M0</accession>
<evidence type="ECO:0000313" key="1">
    <source>
        <dbReference type="EMBL" id="GAA2138435.1"/>
    </source>
</evidence>
<name>A0ABN2Z8M0_9ACTN</name>
<organism evidence="1 2">
    <name type="scientific">Kitasatospora kazusensis</name>
    <dbReference type="NCBI Taxonomy" id="407974"/>
    <lineage>
        <taxon>Bacteria</taxon>
        <taxon>Bacillati</taxon>
        <taxon>Actinomycetota</taxon>
        <taxon>Actinomycetes</taxon>
        <taxon>Kitasatosporales</taxon>
        <taxon>Streptomycetaceae</taxon>
        <taxon>Kitasatospora</taxon>
    </lineage>
</organism>
<comment type="caution">
    <text evidence="1">The sequence shown here is derived from an EMBL/GenBank/DDBJ whole genome shotgun (WGS) entry which is preliminary data.</text>
</comment>